<dbReference type="NCBIfam" id="TIGR01213">
    <property type="entry name" value="pseudo_Pus10arc"/>
    <property type="match status" value="1"/>
</dbReference>
<evidence type="ECO:0000313" key="6">
    <source>
        <dbReference type="EMBL" id="RLG70339.1"/>
    </source>
</evidence>
<gene>
    <name evidence="6" type="ORF">DRO07_00435</name>
</gene>
<dbReference type="FunFam" id="3.30.70.2510:FF:000001">
    <property type="entry name" value="tRNA pseudouridine synthase Pus10"/>
    <property type="match status" value="1"/>
</dbReference>
<dbReference type="GO" id="GO:0003723">
    <property type="term" value="F:RNA binding"/>
    <property type="evidence" value="ECO:0007669"/>
    <property type="project" value="InterPro"/>
</dbReference>
<accession>A0A497JK29</accession>
<feature type="domain" description="Pus10-like C-terminal" evidence="5">
    <location>
        <begin position="99"/>
        <end position="335"/>
    </location>
</feature>
<dbReference type="Pfam" id="PF21238">
    <property type="entry name" value="Pus10_C"/>
    <property type="match status" value="1"/>
</dbReference>
<dbReference type="PANTHER" id="PTHR21568">
    <property type="entry name" value="TRNA PSEUDOURIDINE SYNTHASE PUS10"/>
    <property type="match status" value="1"/>
</dbReference>
<evidence type="ECO:0000256" key="1">
    <source>
        <dbReference type="ARBA" id="ARBA00009652"/>
    </source>
</evidence>
<evidence type="ECO:0000259" key="5">
    <source>
        <dbReference type="Pfam" id="PF21238"/>
    </source>
</evidence>
<dbReference type="Gene3D" id="3.30.70.3190">
    <property type="match status" value="1"/>
</dbReference>
<dbReference type="Gene3D" id="3.30.70.2510">
    <property type="match status" value="1"/>
</dbReference>
<evidence type="ECO:0000256" key="3">
    <source>
        <dbReference type="ARBA" id="ARBA00022694"/>
    </source>
</evidence>
<dbReference type="EMBL" id="QMWO01000008">
    <property type="protein sequence ID" value="RLG70339.1"/>
    <property type="molecule type" value="Genomic_DNA"/>
</dbReference>
<name>A0A497JK29_9ARCH</name>
<evidence type="ECO:0000256" key="4">
    <source>
        <dbReference type="ARBA" id="ARBA00023235"/>
    </source>
</evidence>
<dbReference type="InterPro" id="IPR048741">
    <property type="entry name" value="Pus10-like_C"/>
</dbReference>
<evidence type="ECO:0000256" key="2">
    <source>
        <dbReference type="ARBA" id="ARBA00012787"/>
    </source>
</evidence>
<dbReference type="GO" id="GO:0031119">
    <property type="term" value="P:tRNA pseudouridine synthesis"/>
    <property type="evidence" value="ECO:0007669"/>
    <property type="project" value="TreeGrafter"/>
</dbReference>
<keyword evidence="4 6" id="KW-0413">Isomerase</keyword>
<dbReference type="SUPFAM" id="SSF55120">
    <property type="entry name" value="Pseudouridine synthase"/>
    <property type="match status" value="1"/>
</dbReference>
<protein>
    <recommendedName>
        <fullName evidence="2">tRNA pseudouridine(55) synthase</fullName>
        <ecNumber evidence="2">5.4.99.25</ecNumber>
    </recommendedName>
</protein>
<comment type="similarity">
    <text evidence="1">Belongs to the pseudouridine synthase Pus10 family.</text>
</comment>
<keyword evidence="3" id="KW-0819">tRNA processing</keyword>
<reference evidence="6 7" key="1">
    <citation type="submission" date="2018-06" db="EMBL/GenBank/DDBJ databases">
        <title>Extensive metabolic versatility and redundancy in microbially diverse, dynamic hydrothermal sediments.</title>
        <authorList>
            <person name="Dombrowski N."/>
            <person name="Teske A."/>
            <person name="Baker B.J."/>
        </authorList>
    </citation>
    <scope>NUCLEOTIDE SEQUENCE [LARGE SCALE GENOMIC DNA]</scope>
    <source>
        <strain evidence="6">B9_G13</strain>
    </source>
</reference>
<dbReference type="InterPro" id="IPR039894">
    <property type="entry name" value="Pus10-like"/>
</dbReference>
<comment type="caution">
    <text evidence="6">The sequence shown here is derived from an EMBL/GenBank/DDBJ whole genome shotgun (WGS) entry which is preliminary data.</text>
</comment>
<proteinExistence type="inferred from homology"/>
<sequence length="337" mass="38721">MQPVSFEFRGFNHELVEQLAERISKALKGYEFKGFLVGCTFEDYLSDEGKEMLKKKFQPILVRRLEKGLGVKADYSNADIEILVNFNQDLVYFIVRSIYIYGRYKKYVRGLPQTKYYCFKCKGKGCAYCNYKGVLSEESVEELIAKHALPMFSAKYAKLHGAGREDKDVRMLGPGREFVLEIIEPKRRSVDLKKLEKKINKAEKGKIEVIGLQYCEKGKIREIKGKRNDKVYSALIVCGKEVSDEELKKLLAEYNIRQRTPQRVLNRRADIVREKKAKIIEAKKKGSNTIELKIRAEAGLYIKEFVSGDDGRTKPSIADLLGIKCECKELDAIDIIE</sequence>
<dbReference type="InterPro" id="IPR020103">
    <property type="entry name" value="PsdUridine_synth_cat_dom_sf"/>
</dbReference>
<organism evidence="6 7">
    <name type="scientific">Candidatus Iainarchaeum sp</name>
    <dbReference type="NCBI Taxonomy" id="3101447"/>
    <lineage>
        <taxon>Archaea</taxon>
        <taxon>Candidatus Iainarchaeota</taxon>
        <taxon>Candidatus Iainarchaeia</taxon>
        <taxon>Candidatus Iainarchaeales</taxon>
        <taxon>Candidatus Iainarchaeaceae</taxon>
        <taxon>Candidatus Iainarchaeum</taxon>
    </lineage>
</organism>
<dbReference type="Proteomes" id="UP000277633">
    <property type="component" value="Unassembled WGS sequence"/>
</dbReference>
<dbReference type="AlphaFoldDB" id="A0A497JK29"/>
<dbReference type="PANTHER" id="PTHR21568:SF0">
    <property type="entry name" value="TRNA PSEUDOURIDINE SYNTHASE PUS10"/>
    <property type="match status" value="1"/>
</dbReference>
<evidence type="ECO:0000313" key="7">
    <source>
        <dbReference type="Proteomes" id="UP000277633"/>
    </source>
</evidence>
<dbReference type="GO" id="GO:0160148">
    <property type="term" value="F:tRNA pseudouridine(55) synthase activity"/>
    <property type="evidence" value="ECO:0007669"/>
    <property type="project" value="UniProtKB-EC"/>
</dbReference>
<dbReference type="EC" id="5.4.99.25" evidence="2"/>